<accession>A0AA86N243</accession>
<evidence type="ECO:0000256" key="2">
    <source>
        <dbReference type="HAMAP-Rule" id="MF_00634"/>
    </source>
</evidence>
<keyword evidence="4" id="KW-1185">Reference proteome</keyword>
<name>A0AA86N243_9BACT</name>
<sequence length="97" mass="10129">MSTGFIHDTAQGAVLTVHVQPNAPRTECVGPYGDALKIRVAAPPVEGAANEALIRFLAERCGVPAGAIVIRSGASARRKQILLKGLSAQSVAEKLRL</sequence>
<evidence type="ECO:0000256" key="1">
    <source>
        <dbReference type="ARBA" id="ARBA00010364"/>
    </source>
</evidence>
<dbReference type="SMART" id="SM01152">
    <property type="entry name" value="DUF167"/>
    <property type="match status" value="1"/>
</dbReference>
<proteinExistence type="inferred from homology"/>
<dbReference type="Proteomes" id="UP001179121">
    <property type="component" value="Chromosome"/>
</dbReference>
<protein>
    <recommendedName>
        <fullName evidence="2">UPF0235 protein DNFV4_03687</fullName>
    </recommendedName>
</protein>
<evidence type="ECO:0000313" key="3">
    <source>
        <dbReference type="EMBL" id="CAI4033251.1"/>
    </source>
</evidence>
<dbReference type="AlphaFoldDB" id="A0AA86N243"/>
<dbReference type="Gene3D" id="3.30.1200.10">
    <property type="entry name" value="YggU-like"/>
    <property type="match status" value="1"/>
</dbReference>
<dbReference type="NCBIfam" id="TIGR00251">
    <property type="entry name" value="DUF167 family protein"/>
    <property type="match status" value="1"/>
</dbReference>
<dbReference type="HAMAP" id="MF_00634">
    <property type="entry name" value="UPF0235"/>
    <property type="match status" value="1"/>
</dbReference>
<reference evidence="3" key="1">
    <citation type="submission" date="2022-10" db="EMBL/GenBank/DDBJ databases">
        <authorList>
            <person name="Koch H."/>
        </authorList>
    </citation>
    <scope>NUCLEOTIDE SEQUENCE</scope>
    <source>
        <strain evidence="3">DNF</strain>
    </source>
</reference>
<dbReference type="PANTHER" id="PTHR13420">
    <property type="entry name" value="UPF0235 PROTEIN C15ORF40"/>
    <property type="match status" value="1"/>
</dbReference>
<dbReference type="InterPro" id="IPR003746">
    <property type="entry name" value="DUF167"/>
</dbReference>
<dbReference type="GO" id="GO:0005737">
    <property type="term" value="C:cytoplasm"/>
    <property type="evidence" value="ECO:0007669"/>
    <property type="project" value="TreeGrafter"/>
</dbReference>
<dbReference type="PANTHER" id="PTHR13420:SF7">
    <property type="entry name" value="UPF0235 PROTEIN C15ORF40"/>
    <property type="match status" value="1"/>
</dbReference>
<dbReference type="EMBL" id="OX365700">
    <property type="protein sequence ID" value="CAI4033251.1"/>
    <property type="molecule type" value="Genomic_DNA"/>
</dbReference>
<dbReference type="SUPFAM" id="SSF69786">
    <property type="entry name" value="YggU-like"/>
    <property type="match status" value="1"/>
</dbReference>
<dbReference type="RefSeq" id="WP_289270305.1">
    <property type="nucleotide sequence ID" value="NZ_OX365700.1"/>
</dbReference>
<gene>
    <name evidence="3" type="ORF">DNFV4_03687</name>
</gene>
<comment type="similarity">
    <text evidence="1 2">Belongs to the UPF0235 family.</text>
</comment>
<evidence type="ECO:0000313" key="4">
    <source>
        <dbReference type="Proteomes" id="UP001179121"/>
    </source>
</evidence>
<dbReference type="KEGG" id="nti:DNFV4_03687"/>
<dbReference type="Pfam" id="PF02594">
    <property type="entry name" value="DUF167"/>
    <property type="match status" value="1"/>
</dbReference>
<dbReference type="InterPro" id="IPR036591">
    <property type="entry name" value="YggU-like_sf"/>
</dbReference>
<organism evidence="3 4">
    <name type="scientific">Nitrospira tepida</name>
    <dbReference type="NCBI Taxonomy" id="2973512"/>
    <lineage>
        <taxon>Bacteria</taxon>
        <taxon>Pseudomonadati</taxon>
        <taxon>Nitrospirota</taxon>
        <taxon>Nitrospiria</taxon>
        <taxon>Nitrospirales</taxon>
        <taxon>Nitrospiraceae</taxon>
        <taxon>Nitrospira</taxon>
    </lineage>
</organism>